<sequence>MAVCVRVRLDIEVSALHCETTKKLQPPQAVFFIKSHVCIRIGSQDSRFITTA</sequence>
<organism evidence="1 2">
    <name type="scientific">Ameca splendens</name>
    <dbReference type="NCBI Taxonomy" id="208324"/>
    <lineage>
        <taxon>Eukaryota</taxon>
        <taxon>Metazoa</taxon>
        <taxon>Chordata</taxon>
        <taxon>Craniata</taxon>
        <taxon>Vertebrata</taxon>
        <taxon>Euteleostomi</taxon>
        <taxon>Actinopterygii</taxon>
        <taxon>Neopterygii</taxon>
        <taxon>Teleostei</taxon>
        <taxon>Neoteleostei</taxon>
        <taxon>Acanthomorphata</taxon>
        <taxon>Ovalentaria</taxon>
        <taxon>Atherinomorphae</taxon>
        <taxon>Cyprinodontiformes</taxon>
        <taxon>Goodeidae</taxon>
        <taxon>Ameca</taxon>
    </lineage>
</organism>
<accession>A0ABV0YCL5</accession>
<proteinExistence type="predicted"/>
<dbReference type="Proteomes" id="UP001469553">
    <property type="component" value="Unassembled WGS sequence"/>
</dbReference>
<name>A0ABV0YCL5_9TELE</name>
<evidence type="ECO:0000313" key="1">
    <source>
        <dbReference type="EMBL" id="MEQ2291394.1"/>
    </source>
</evidence>
<feature type="non-terminal residue" evidence="1">
    <location>
        <position position="52"/>
    </location>
</feature>
<protein>
    <submittedName>
        <fullName evidence="1">Uncharacterized protein</fullName>
    </submittedName>
</protein>
<keyword evidence="2" id="KW-1185">Reference proteome</keyword>
<dbReference type="EMBL" id="JAHRIP010029054">
    <property type="protein sequence ID" value="MEQ2291394.1"/>
    <property type="molecule type" value="Genomic_DNA"/>
</dbReference>
<reference evidence="1 2" key="1">
    <citation type="submission" date="2021-06" db="EMBL/GenBank/DDBJ databases">
        <authorList>
            <person name="Palmer J.M."/>
        </authorList>
    </citation>
    <scope>NUCLEOTIDE SEQUENCE [LARGE SCALE GENOMIC DNA]</scope>
    <source>
        <strain evidence="1 2">AS_MEX2019</strain>
        <tissue evidence="1">Muscle</tissue>
    </source>
</reference>
<comment type="caution">
    <text evidence="1">The sequence shown here is derived from an EMBL/GenBank/DDBJ whole genome shotgun (WGS) entry which is preliminary data.</text>
</comment>
<evidence type="ECO:0000313" key="2">
    <source>
        <dbReference type="Proteomes" id="UP001469553"/>
    </source>
</evidence>
<gene>
    <name evidence="1" type="ORF">AMECASPLE_013030</name>
</gene>